<comment type="similarity">
    <text evidence="1">Belongs to the TFIIB family.</text>
</comment>
<dbReference type="Gene3D" id="1.10.472.10">
    <property type="entry name" value="Cyclin-like"/>
    <property type="match status" value="1"/>
</dbReference>
<dbReference type="SUPFAM" id="SSF47954">
    <property type="entry name" value="Cyclin-like"/>
    <property type="match status" value="2"/>
</dbReference>
<feature type="domain" description="Cyclin-like" evidence="7">
    <location>
        <begin position="131"/>
        <end position="212"/>
    </location>
</feature>
<dbReference type="OrthoDB" id="7429at2157"/>
<dbReference type="InterPro" id="IPR023486">
    <property type="entry name" value="TFIIB_CS"/>
</dbReference>
<dbReference type="GO" id="GO:0017025">
    <property type="term" value="F:TBP-class protein binding"/>
    <property type="evidence" value="ECO:0007669"/>
    <property type="project" value="InterPro"/>
</dbReference>
<evidence type="ECO:0000259" key="7">
    <source>
        <dbReference type="SMART" id="SM00385"/>
    </source>
</evidence>
<dbReference type="PROSITE" id="PS00782">
    <property type="entry name" value="TFIIB"/>
    <property type="match status" value="1"/>
</dbReference>
<reference evidence="9" key="1">
    <citation type="submission" date="2016-10" db="EMBL/GenBank/DDBJ databases">
        <authorList>
            <person name="Varghese N."/>
            <person name="Submissions S."/>
        </authorList>
    </citation>
    <scope>NUCLEOTIDE SEQUENCE [LARGE SCALE GENOMIC DNA]</scope>
    <source>
        <strain evidence="9">IBRC-M 10043</strain>
    </source>
</reference>
<keyword evidence="8" id="KW-0648">Protein biosynthesis</keyword>
<organism evidence="8 9">
    <name type="scientific">Halorientalis persicus</name>
    <dbReference type="NCBI Taxonomy" id="1367881"/>
    <lineage>
        <taxon>Archaea</taxon>
        <taxon>Methanobacteriati</taxon>
        <taxon>Methanobacteriota</taxon>
        <taxon>Stenosarchaea group</taxon>
        <taxon>Halobacteria</taxon>
        <taxon>Halobacteriales</taxon>
        <taxon>Haloarculaceae</taxon>
        <taxon>Halorientalis</taxon>
    </lineage>
</organism>
<dbReference type="Gene3D" id="1.10.472.170">
    <property type="match status" value="1"/>
</dbReference>
<name>A0A1H8L494_9EURY</name>
<dbReference type="RefSeq" id="WP_092659313.1">
    <property type="nucleotide sequence ID" value="NZ_FOCX01000007.1"/>
</dbReference>
<keyword evidence="8" id="KW-0396">Initiation factor</keyword>
<evidence type="ECO:0000256" key="3">
    <source>
        <dbReference type="ARBA" id="ARBA00022737"/>
    </source>
</evidence>
<dbReference type="PANTHER" id="PTHR11618:SF13">
    <property type="entry name" value="TRANSCRIPTION INITIATION FACTOR IIB"/>
    <property type="match status" value="1"/>
</dbReference>
<feature type="compositionally biased region" description="Basic and acidic residues" evidence="6">
    <location>
        <begin position="54"/>
        <end position="70"/>
    </location>
</feature>
<dbReference type="SMART" id="SM00385">
    <property type="entry name" value="CYCLIN"/>
    <property type="match status" value="2"/>
</dbReference>
<evidence type="ECO:0000256" key="4">
    <source>
        <dbReference type="ARBA" id="ARBA00023015"/>
    </source>
</evidence>
<dbReference type="PRINTS" id="PR00685">
    <property type="entry name" value="TIFACTORIIB"/>
</dbReference>
<keyword evidence="3" id="KW-0677">Repeat</keyword>
<feature type="region of interest" description="Disordered" evidence="6">
    <location>
        <begin position="1"/>
        <end position="22"/>
    </location>
</feature>
<feature type="domain" description="Cyclin-like" evidence="7">
    <location>
        <begin position="225"/>
        <end position="306"/>
    </location>
</feature>
<keyword evidence="5" id="KW-0804">Transcription</keyword>
<gene>
    <name evidence="8" type="ORF">SAMN05216388_10079</name>
</gene>
<keyword evidence="9" id="KW-1185">Reference proteome</keyword>
<feature type="region of interest" description="Disordered" evidence="6">
    <location>
        <begin position="54"/>
        <end position="102"/>
    </location>
</feature>
<evidence type="ECO:0000313" key="9">
    <source>
        <dbReference type="Proteomes" id="UP000198775"/>
    </source>
</evidence>
<keyword evidence="4" id="KW-0805">Transcription regulation</keyword>
<evidence type="ECO:0000256" key="1">
    <source>
        <dbReference type="ARBA" id="ARBA00010857"/>
    </source>
</evidence>
<protein>
    <recommendedName>
        <fullName evidence="2">Transcription initiation factor IIB</fullName>
    </recommendedName>
</protein>
<sequence length="312" mass="33881">MATRDIYRTSVDEETTGSVPTTDCPECDGRVVTEAGETRCGQCGLIIEAARVDRRGPRSFSEDGRERERTGAPLTNARHDRGLSTEIGSGRDTQGNTFSARKRRRLARLRREHRRGKWQSKAERNLGHGCTEIARMVAALGLDRSIREQASTLFRTAQDAGLLPGRAIESVATACVYAACRCARQTRTIEEVVAVSRVGQSRVRNAYLVLQRELGLQIPPQKPAEFVPKLASALDIPPETRCAATDLAERAQERGLASGCHPAGFAAGCLAVVAGQRGINVQQADLAQAANVCPATVRGHRDEIRGRLVEMA</sequence>
<dbReference type="GO" id="GO:0070897">
    <property type="term" value="P:transcription preinitiation complex assembly"/>
    <property type="evidence" value="ECO:0007669"/>
    <property type="project" value="InterPro"/>
</dbReference>
<evidence type="ECO:0000256" key="5">
    <source>
        <dbReference type="ARBA" id="ARBA00023163"/>
    </source>
</evidence>
<dbReference type="GO" id="GO:0003743">
    <property type="term" value="F:translation initiation factor activity"/>
    <property type="evidence" value="ECO:0007669"/>
    <property type="project" value="UniProtKB-KW"/>
</dbReference>
<dbReference type="AlphaFoldDB" id="A0A1H8L494"/>
<dbReference type="EMBL" id="FOCX01000007">
    <property type="protein sequence ID" value="SEO00002.1"/>
    <property type="molecule type" value="Genomic_DNA"/>
</dbReference>
<evidence type="ECO:0000256" key="2">
    <source>
        <dbReference type="ARBA" id="ARBA00013932"/>
    </source>
</evidence>
<dbReference type="Proteomes" id="UP000198775">
    <property type="component" value="Unassembled WGS sequence"/>
</dbReference>
<evidence type="ECO:0000256" key="6">
    <source>
        <dbReference type="SAM" id="MobiDB-lite"/>
    </source>
</evidence>
<accession>A0A1H8L494</accession>
<dbReference type="InterPro" id="IPR036915">
    <property type="entry name" value="Cyclin-like_sf"/>
</dbReference>
<dbReference type="InterPro" id="IPR013763">
    <property type="entry name" value="Cyclin-like_dom"/>
</dbReference>
<dbReference type="GO" id="GO:0097550">
    <property type="term" value="C:transcription preinitiation complex"/>
    <property type="evidence" value="ECO:0007669"/>
    <property type="project" value="TreeGrafter"/>
</dbReference>
<proteinExistence type="inferred from homology"/>
<evidence type="ECO:0000313" key="8">
    <source>
        <dbReference type="EMBL" id="SEO00002.1"/>
    </source>
</evidence>
<dbReference type="PANTHER" id="PTHR11618">
    <property type="entry name" value="TRANSCRIPTION INITIATION FACTOR IIB-RELATED"/>
    <property type="match status" value="1"/>
</dbReference>
<dbReference type="InterPro" id="IPR013150">
    <property type="entry name" value="TFIIB_cyclin"/>
</dbReference>
<dbReference type="Pfam" id="PF00382">
    <property type="entry name" value="TFIIB"/>
    <property type="match status" value="2"/>
</dbReference>
<dbReference type="InterPro" id="IPR000812">
    <property type="entry name" value="TFIIB"/>
</dbReference>
<feature type="compositionally biased region" description="Basic and acidic residues" evidence="6">
    <location>
        <begin position="1"/>
        <end position="11"/>
    </location>
</feature>